<gene>
    <name evidence="2" type="ORF">CAG72_08770</name>
</gene>
<feature type="compositionally biased region" description="Polar residues" evidence="1">
    <location>
        <begin position="90"/>
        <end position="116"/>
    </location>
</feature>
<name>A0A7X4WAR7_9GAMM</name>
<dbReference type="Proteomes" id="UP000465712">
    <property type="component" value="Unassembled WGS sequence"/>
</dbReference>
<feature type="compositionally biased region" description="Polar residues" evidence="1">
    <location>
        <begin position="1"/>
        <end position="15"/>
    </location>
</feature>
<proteinExistence type="predicted"/>
<comment type="caution">
    <text evidence="2">The sequence shown here is derived from an EMBL/GenBank/DDBJ whole genome shotgun (WGS) entry which is preliminary data.</text>
</comment>
<organism evidence="2 3">
    <name type="scientific">Photobacterium halotolerans</name>
    <dbReference type="NCBI Taxonomy" id="265726"/>
    <lineage>
        <taxon>Bacteria</taxon>
        <taxon>Pseudomonadati</taxon>
        <taxon>Pseudomonadota</taxon>
        <taxon>Gammaproteobacteria</taxon>
        <taxon>Vibrionales</taxon>
        <taxon>Vibrionaceae</taxon>
        <taxon>Photobacterium</taxon>
    </lineage>
</organism>
<evidence type="ECO:0000313" key="3">
    <source>
        <dbReference type="Proteomes" id="UP000465712"/>
    </source>
</evidence>
<accession>A0A7X4WAR7</accession>
<evidence type="ECO:0000313" key="2">
    <source>
        <dbReference type="EMBL" id="NAW65308.1"/>
    </source>
</evidence>
<feature type="region of interest" description="Disordered" evidence="1">
    <location>
        <begin position="1"/>
        <end position="25"/>
    </location>
</feature>
<dbReference type="OrthoDB" id="5829838at2"/>
<reference evidence="2 3" key="1">
    <citation type="submission" date="2017-05" db="EMBL/GenBank/DDBJ databases">
        <title>High clonality and local adaptation shapes Vibrionaceae linages within an endangered oasis.</title>
        <authorList>
            <person name="Vazquez-Rosas-Landa M."/>
        </authorList>
    </citation>
    <scope>NUCLEOTIDE SEQUENCE [LARGE SCALE GENOMIC DNA]</scope>
    <source>
        <strain evidence="2 3">P46_P4S1P180</strain>
    </source>
</reference>
<dbReference type="AlphaFoldDB" id="A0A7X4WAR7"/>
<dbReference type="EMBL" id="WXWW01000136">
    <property type="protein sequence ID" value="NAW65308.1"/>
    <property type="molecule type" value="Genomic_DNA"/>
</dbReference>
<feature type="region of interest" description="Disordered" evidence="1">
    <location>
        <begin position="78"/>
        <end position="116"/>
    </location>
</feature>
<dbReference type="RefSeq" id="WP_161444304.1">
    <property type="nucleotide sequence ID" value="NZ_WXWU01000115.1"/>
</dbReference>
<sequence>MTDTQTPSNSHTWQSGDWKDKANSQAPYNGIQITGIPQYNDNGAFVSAAITITDYTNDPAGISSNIQALTIAQGKINIPAPEAPTDSADADNSNETTNSDSEPNTAPDNSDTATVDATSEQINAEPENNQNAQPDPSDDKNNDFTVNGWLALESNTMDLFLRVHFMYGLEPFQKEELGYIMGFSALLKSDD</sequence>
<evidence type="ECO:0000256" key="1">
    <source>
        <dbReference type="SAM" id="MobiDB-lite"/>
    </source>
</evidence>
<protein>
    <submittedName>
        <fullName evidence="2">Uncharacterized protein</fullName>
    </submittedName>
</protein>